<organism evidence="9 10">
    <name type="scientific">Streptomyces doudnae</name>
    <dbReference type="NCBI Taxonomy" id="3075536"/>
    <lineage>
        <taxon>Bacteria</taxon>
        <taxon>Bacillati</taxon>
        <taxon>Actinomycetota</taxon>
        <taxon>Actinomycetes</taxon>
        <taxon>Kitasatosporales</taxon>
        <taxon>Streptomycetaceae</taxon>
        <taxon>Streptomyces</taxon>
    </lineage>
</organism>
<evidence type="ECO:0000259" key="7">
    <source>
        <dbReference type="Pfam" id="PF01243"/>
    </source>
</evidence>
<keyword evidence="10" id="KW-1185">Reference proteome</keyword>
<feature type="compositionally biased region" description="Gly residues" evidence="6">
    <location>
        <begin position="216"/>
        <end position="234"/>
    </location>
</feature>
<feature type="binding site" evidence="5">
    <location>
        <position position="205"/>
    </location>
    <ligand>
        <name>FMN</name>
        <dbReference type="ChEBI" id="CHEBI:58210"/>
    </ligand>
</feature>
<dbReference type="Proteomes" id="UP001183535">
    <property type="component" value="Unassembled WGS sequence"/>
</dbReference>
<feature type="domain" description="Pyridoxamine 5'-phosphate oxidase N-terminal" evidence="7">
    <location>
        <begin position="45"/>
        <end position="165"/>
    </location>
</feature>
<dbReference type="NCBIfam" id="NF004231">
    <property type="entry name" value="PRK05679.1"/>
    <property type="match status" value="1"/>
</dbReference>
<evidence type="ECO:0000256" key="3">
    <source>
        <dbReference type="ARBA" id="ARBA00022643"/>
    </source>
</evidence>
<evidence type="ECO:0000256" key="5">
    <source>
        <dbReference type="PIRSR" id="PIRSR000190-2"/>
    </source>
</evidence>
<evidence type="ECO:0000256" key="1">
    <source>
        <dbReference type="ARBA" id="ARBA00007301"/>
    </source>
</evidence>
<evidence type="ECO:0000259" key="8">
    <source>
        <dbReference type="Pfam" id="PF10590"/>
    </source>
</evidence>
<dbReference type="SUPFAM" id="SSF50475">
    <property type="entry name" value="FMN-binding split barrel"/>
    <property type="match status" value="1"/>
</dbReference>
<dbReference type="AlphaFoldDB" id="A0ABD5EVN3"/>
<dbReference type="InterPro" id="IPR012349">
    <property type="entry name" value="Split_barrel_FMN-bd"/>
</dbReference>
<name>A0ABD5EVN3_9ACTN</name>
<evidence type="ECO:0000313" key="10">
    <source>
        <dbReference type="Proteomes" id="UP001183535"/>
    </source>
</evidence>
<comment type="caution">
    <text evidence="9">The sequence shown here is derived from an EMBL/GenBank/DDBJ whole genome shotgun (WGS) entry which is preliminary data.</text>
</comment>
<dbReference type="InterPro" id="IPR011576">
    <property type="entry name" value="Pyridox_Oxase_N"/>
</dbReference>
<dbReference type="InterPro" id="IPR000659">
    <property type="entry name" value="Pyridox_Oxase"/>
</dbReference>
<dbReference type="EMBL" id="JAVRES010000015">
    <property type="protein sequence ID" value="MDT0438074.1"/>
    <property type="molecule type" value="Genomic_DNA"/>
</dbReference>
<reference evidence="10" key="1">
    <citation type="submission" date="2023-07" db="EMBL/GenBank/DDBJ databases">
        <title>30 novel species of actinomycetes from the DSMZ collection.</title>
        <authorList>
            <person name="Nouioui I."/>
        </authorList>
    </citation>
    <scope>NUCLEOTIDE SEQUENCE [LARGE SCALE GENOMIC DNA]</scope>
    <source>
        <strain evidence="10">DSM 41981</strain>
    </source>
</reference>
<dbReference type="EC" id="1.4.3.5" evidence="9"/>
<keyword evidence="4 9" id="KW-0560">Oxidoreductase</keyword>
<evidence type="ECO:0000256" key="6">
    <source>
        <dbReference type="SAM" id="MobiDB-lite"/>
    </source>
</evidence>
<proteinExistence type="inferred from homology"/>
<dbReference type="InterPro" id="IPR019576">
    <property type="entry name" value="Pyridoxamine_oxidase_dimer_C"/>
</dbReference>
<dbReference type="Gene3D" id="2.30.110.10">
    <property type="entry name" value="Electron Transport, Fmn-binding Protein, Chain A"/>
    <property type="match status" value="1"/>
</dbReference>
<feature type="domain" description="Pyridoxine 5'-phosphate oxidase dimerisation C-terminal" evidence="8">
    <location>
        <begin position="182"/>
        <end position="241"/>
    </location>
</feature>
<evidence type="ECO:0000256" key="2">
    <source>
        <dbReference type="ARBA" id="ARBA00022630"/>
    </source>
</evidence>
<feature type="binding site" evidence="5">
    <location>
        <position position="115"/>
    </location>
    <ligand>
        <name>FMN</name>
        <dbReference type="ChEBI" id="CHEBI:58210"/>
    </ligand>
</feature>
<dbReference type="PIRSF" id="PIRSF000190">
    <property type="entry name" value="Pyd_amn-ph_oxd"/>
    <property type="match status" value="1"/>
</dbReference>
<evidence type="ECO:0000313" key="9">
    <source>
        <dbReference type="EMBL" id="MDT0438074.1"/>
    </source>
</evidence>
<feature type="region of interest" description="Disordered" evidence="6">
    <location>
        <begin position="147"/>
        <end position="180"/>
    </location>
</feature>
<dbReference type="RefSeq" id="WP_093831354.1">
    <property type="nucleotide sequence ID" value="NZ_JAVRES010000015.1"/>
</dbReference>
<feature type="region of interest" description="Disordered" evidence="6">
    <location>
        <begin position="209"/>
        <end position="241"/>
    </location>
</feature>
<feature type="binding site" evidence="5">
    <location>
        <position position="92"/>
    </location>
    <ligand>
        <name>FMN</name>
        <dbReference type="ChEBI" id="CHEBI:58210"/>
    </ligand>
</feature>
<protein>
    <submittedName>
        <fullName evidence="9">Pyridoxal 5'-phosphate synthase</fullName>
        <ecNumber evidence="9">1.4.3.5</ecNumber>
    </submittedName>
</protein>
<dbReference type="Pfam" id="PF10590">
    <property type="entry name" value="PNP_phzG_C"/>
    <property type="match status" value="1"/>
</dbReference>
<keyword evidence="3 5" id="KW-0288">FMN</keyword>
<keyword evidence="2" id="KW-0285">Flavoprotein</keyword>
<accession>A0ABD5EVN3</accession>
<dbReference type="GO" id="GO:0004733">
    <property type="term" value="F:pyridoxamine phosphate oxidase activity"/>
    <property type="evidence" value="ECO:0007669"/>
    <property type="project" value="UniProtKB-EC"/>
</dbReference>
<dbReference type="PANTHER" id="PTHR10851:SF0">
    <property type="entry name" value="PYRIDOXINE-5'-PHOSPHATE OXIDASE"/>
    <property type="match status" value="1"/>
</dbReference>
<gene>
    <name evidence="9" type="ORF">RM877_25635</name>
</gene>
<sequence length="241" mass="26028">MPATDLHALLRTLRVWPPDATELRPFDPAAAPADPLVLFARWFADAVAAGQPEPHTMSLATTDADGRPDARIVMLHGADADGWAFASHATSRKGRQLAALPYAALVLYWPVLGRQVRVRGPVEAAPSGEGQADLHARSTGALAAALTGRQSEPLDSLGTLERRSREAWEQADSDPRTPAPTWTLYRLRPTEVEFFQGDPDRRHVRLRYETREDGGDGTGADGTGGGTGADGGGWRRVLLWP</sequence>
<feature type="binding site" evidence="5">
    <location>
        <position position="93"/>
    </location>
    <ligand>
        <name>FMN</name>
        <dbReference type="ChEBI" id="CHEBI:58210"/>
    </ligand>
</feature>
<dbReference type="PANTHER" id="PTHR10851">
    <property type="entry name" value="PYRIDOXINE-5-PHOSPHATE OXIDASE"/>
    <property type="match status" value="1"/>
</dbReference>
<evidence type="ECO:0000256" key="4">
    <source>
        <dbReference type="ARBA" id="ARBA00023002"/>
    </source>
</evidence>
<dbReference type="Pfam" id="PF01243">
    <property type="entry name" value="PNPOx_N"/>
    <property type="match status" value="1"/>
</dbReference>
<comment type="cofactor">
    <cofactor evidence="5">
        <name>FMN</name>
        <dbReference type="ChEBI" id="CHEBI:58210"/>
    </cofactor>
    <text evidence="5">Binds 1 FMN per subunit.</text>
</comment>
<feature type="binding site" evidence="5">
    <location>
        <begin position="150"/>
        <end position="151"/>
    </location>
    <ligand>
        <name>FMN</name>
        <dbReference type="ChEBI" id="CHEBI:58210"/>
    </ligand>
</feature>
<comment type="similarity">
    <text evidence="1">Belongs to the pyridoxamine 5'-phosphate oxidase family.</text>
</comment>